<organism evidence="5 6">
    <name type="scientific">Polyplosphaeria fusca</name>
    <dbReference type="NCBI Taxonomy" id="682080"/>
    <lineage>
        <taxon>Eukaryota</taxon>
        <taxon>Fungi</taxon>
        <taxon>Dikarya</taxon>
        <taxon>Ascomycota</taxon>
        <taxon>Pezizomycotina</taxon>
        <taxon>Dothideomycetes</taxon>
        <taxon>Pleosporomycetidae</taxon>
        <taxon>Pleosporales</taxon>
        <taxon>Tetraplosphaeriaceae</taxon>
        <taxon>Polyplosphaeria</taxon>
    </lineage>
</organism>
<evidence type="ECO:0000256" key="1">
    <source>
        <dbReference type="ARBA" id="ARBA00022723"/>
    </source>
</evidence>
<dbReference type="GO" id="GO:0008270">
    <property type="term" value="F:zinc ion binding"/>
    <property type="evidence" value="ECO:0007669"/>
    <property type="project" value="InterPro"/>
</dbReference>
<feature type="compositionally biased region" description="Polar residues" evidence="3">
    <location>
        <begin position="111"/>
        <end position="133"/>
    </location>
</feature>
<dbReference type="SMART" id="SM00066">
    <property type="entry name" value="GAL4"/>
    <property type="match status" value="1"/>
</dbReference>
<dbReference type="EMBL" id="ML996107">
    <property type="protein sequence ID" value="KAF2738810.1"/>
    <property type="molecule type" value="Genomic_DNA"/>
</dbReference>
<keyword evidence="6" id="KW-1185">Reference proteome</keyword>
<dbReference type="Pfam" id="PF04082">
    <property type="entry name" value="Fungal_trans"/>
    <property type="match status" value="1"/>
</dbReference>
<evidence type="ECO:0000313" key="5">
    <source>
        <dbReference type="EMBL" id="KAF2738810.1"/>
    </source>
</evidence>
<evidence type="ECO:0000256" key="3">
    <source>
        <dbReference type="SAM" id="MobiDB-lite"/>
    </source>
</evidence>
<dbReference type="GO" id="GO:0006351">
    <property type="term" value="P:DNA-templated transcription"/>
    <property type="evidence" value="ECO:0007669"/>
    <property type="project" value="InterPro"/>
</dbReference>
<dbReference type="AlphaFoldDB" id="A0A9P4V7U7"/>
<accession>A0A9P4V7U7</accession>
<dbReference type="SUPFAM" id="SSF57701">
    <property type="entry name" value="Zn2/Cys6 DNA-binding domain"/>
    <property type="match status" value="1"/>
</dbReference>
<dbReference type="GO" id="GO:0003677">
    <property type="term" value="F:DNA binding"/>
    <property type="evidence" value="ECO:0007669"/>
    <property type="project" value="InterPro"/>
</dbReference>
<sequence length="684" mass="76225">MTEERWGIHGGIAACDLCHARKVKCDRKEPCRNCVATNVQCIRERHKKARRPRPRTDDKIQALVQRLSELEDSVSASKSSPSIHHANTPGVHTVGSVASTGEPPKRKRSESVTSLDRSGQTPSSNASTSTHQAQEARLFIQKELSHNGLLSGNQRTILETAISFVDQITQGPATYADDLNLRACRASVSTDITETEVLHVILGAQSHVLPEPAFQINMLDHINPDTTERIALALLDGIEDEETMLLHKVIVHFKAAVLLFDSQLYGTTSQKVKKRLRDREIHHMHASLKALDGVSPMVQPSLLLLQALICGATLLKTVGDPLTCWTLISAASRTAVALGYHNIRDVNPKTEHERDILIAMAWCCHLDKVMSFLFVRPASLPKMHVTPVQMVQGHHSNPMTYNFNAILQLVPMQERVLELSLGASSVLDPRAYKEEVAKLKDDMRICWVDLQQRKALVEPSMDLPVTLEWASNEFEYWCTMTAVYRLSPTVTTHPEREECVNCARTALALALDIERVGSQVDSETEDFNPHLNWTILSYPLCPFFVLFCNVVGTSNREDFQLLENVTNVIATIPQTNKYAGRMKRLCTTLLGLCRPLVEATYFGEMPPLLVPQTSHPFQQAHTPIPQAFNAEAGPQPTHGGMAMDEAFGASYSPWADDLMWQLFQSQPSLDWFSADILNPTLDGM</sequence>
<feature type="region of interest" description="Disordered" evidence="3">
    <location>
        <begin position="71"/>
        <end position="133"/>
    </location>
</feature>
<dbReference type="OrthoDB" id="39175at2759"/>
<proteinExistence type="predicted"/>
<dbReference type="GO" id="GO:0000981">
    <property type="term" value="F:DNA-binding transcription factor activity, RNA polymerase II-specific"/>
    <property type="evidence" value="ECO:0007669"/>
    <property type="project" value="InterPro"/>
</dbReference>
<dbReference type="Proteomes" id="UP000799444">
    <property type="component" value="Unassembled WGS sequence"/>
</dbReference>
<feature type="domain" description="Zn(2)-C6 fungal-type" evidence="4">
    <location>
        <begin position="14"/>
        <end position="43"/>
    </location>
</feature>
<dbReference type="PANTHER" id="PTHR46910:SF5">
    <property type="entry name" value="ZN(II)2CYS6 TRANSCRIPTION FACTOR (EUROFUNG)"/>
    <property type="match status" value="1"/>
</dbReference>
<dbReference type="Pfam" id="PF00172">
    <property type="entry name" value="Zn_clus"/>
    <property type="match status" value="1"/>
</dbReference>
<dbReference type="InterPro" id="IPR036864">
    <property type="entry name" value="Zn2-C6_fun-type_DNA-bd_sf"/>
</dbReference>
<name>A0A9P4V7U7_9PLEO</name>
<dbReference type="CDD" id="cd00067">
    <property type="entry name" value="GAL4"/>
    <property type="match status" value="1"/>
</dbReference>
<protein>
    <submittedName>
        <fullName evidence="5">Zn(II)2Cys6 transcription factor-like protein</fullName>
    </submittedName>
</protein>
<keyword evidence="2" id="KW-0539">Nucleus</keyword>
<comment type="caution">
    <text evidence="5">The sequence shown here is derived from an EMBL/GenBank/DDBJ whole genome shotgun (WGS) entry which is preliminary data.</text>
</comment>
<dbReference type="SMART" id="SM00906">
    <property type="entry name" value="Fungal_trans"/>
    <property type="match status" value="1"/>
</dbReference>
<reference evidence="5" key="1">
    <citation type="journal article" date="2020" name="Stud. Mycol.">
        <title>101 Dothideomycetes genomes: a test case for predicting lifestyles and emergence of pathogens.</title>
        <authorList>
            <person name="Haridas S."/>
            <person name="Albert R."/>
            <person name="Binder M."/>
            <person name="Bloem J."/>
            <person name="Labutti K."/>
            <person name="Salamov A."/>
            <person name="Andreopoulos B."/>
            <person name="Baker S."/>
            <person name="Barry K."/>
            <person name="Bills G."/>
            <person name="Bluhm B."/>
            <person name="Cannon C."/>
            <person name="Castanera R."/>
            <person name="Culley D."/>
            <person name="Daum C."/>
            <person name="Ezra D."/>
            <person name="Gonzalez J."/>
            <person name="Henrissat B."/>
            <person name="Kuo A."/>
            <person name="Liang C."/>
            <person name="Lipzen A."/>
            <person name="Lutzoni F."/>
            <person name="Magnuson J."/>
            <person name="Mondo S."/>
            <person name="Nolan M."/>
            <person name="Ohm R."/>
            <person name="Pangilinan J."/>
            <person name="Park H.-J."/>
            <person name="Ramirez L."/>
            <person name="Alfaro M."/>
            <person name="Sun H."/>
            <person name="Tritt A."/>
            <person name="Yoshinaga Y."/>
            <person name="Zwiers L.-H."/>
            <person name="Turgeon B."/>
            <person name="Goodwin S."/>
            <person name="Spatafora J."/>
            <person name="Crous P."/>
            <person name="Grigoriev I."/>
        </authorList>
    </citation>
    <scope>NUCLEOTIDE SEQUENCE</scope>
    <source>
        <strain evidence="5">CBS 125425</strain>
    </source>
</reference>
<gene>
    <name evidence="5" type="ORF">EJ04DRAFT_27089</name>
</gene>
<dbReference type="Gene3D" id="4.10.240.10">
    <property type="entry name" value="Zn(2)-C6 fungal-type DNA-binding domain"/>
    <property type="match status" value="1"/>
</dbReference>
<dbReference type="PANTHER" id="PTHR46910">
    <property type="entry name" value="TRANSCRIPTION FACTOR PDR1"/>
    <property type="match status" value="1"/>
</dbReference>
<dbReference type="InterPro" id="IPR001138">
    <property type="entry name" value="Zn2Cys6_DnaBD"/>
</dbReference>
<evidence type="ECO:0000259" key="4">
    <source>
        <dbReference type="PROSITE" id="PS50048"/>
    </source>
</evidence>
<keyword evidence="1" id="KW-0479">Metal-binding</keyword>
<dbReference type="InterPro" id="IPR007219">
    <property type="entry name" value="XnlR_reg_dom"/>
</dbReference>
<dbReference type="PROSITE" id="PS50048">
    <property type="entry name" value="ZN2_CY6_FUNGAL_2"/>
    <property type="match status" value="1"/>
</dbReference>
<dbReference type="PROSITE" id="PS00463">
    <property type="entry name" value="ZN2_CY6_FUNGAL_1"/>
    <property type="match status" value="1"/>
</dbReference>
<evidence type="ECO:0000256" key="2">
    <source>
        <dbReference type="ARBA" id="ARBA00023242"/>
    </source>
</evidence>
<dbReference type="InterPro" id="IPR050987">
    <property type="entry name" value="AtrR-like"/>
</dbReference>
<dbReference type="CDD" id="cd12148">
    <property type="entry name" value="fungal_TF_MHR"/>
    <property type="match status" value="1"/>
</dbReference>
<evidence type="ECO:0000313" key="6">
    <source>
        <dbReference type="Proteomes" id="UP000799444"/>
    </source>
</evidence>